<evidence type="ECO:0000313" key="9">
    <source>
        <dbReference type="Proteomes" id="UP000317036"/>
    </source>
</evidence>
<dbReference type="OrthoDB" id="7051771at2"/>
<evidence type="ECO:0000256" key="3">
    <source>
        <dbReference type="ARBA" id="ARBA00022692"/>
    </source>
</evidence>
<name>A0A559KAP6_9BACL</name>
<feature type="transmembrane region" description="Helical" evidence="6">
    <location>
        <begin position="566"/>
        <end position="584"/>
    </location>
</feature>
<organism evidence="8 9">
    <name type="scientific">Paenibacillus cremeus</name>
    <dbReference type="NCBI Taxonomy" id="2163881"/>
    <lineage>
        <taxon>Bacteria</taxon>
        <taxon>Bacillati</taxon>
        <taxon>Bacillota</taxon>
        <taxon>Bacilli</taxon>
        <taxon>Bacillales</taxon>
        <taxon>Paenibacillaceae</taxon>
        <taxon>Paenibacillus</taxon>
    </lineage>
</organism>
<feature type="transmembrane region" description="Helical" evidence="6">
    <location>
        <begin position="273"/>
        <end position="292"/>
    </location>
</feature>
<dbReference type="Proteomes" id="UP000317036">
    <property type="component" value="Unassembled WGS sequence"/>
</dbReference>
<protein>
    <submittedName>
        <fullName evidence="8">MMPL family transporter</fullName>
    </submittedName>
</protein>
<dbReference type="InterPro" id="IPR050545">
    <property type="entry name" value="Mycobact_MmpL"/>
</dbReference>
<evidence type="ECO:0000256" key="4">
    <source>
        <dbReference type="ARBA" id="ARBA00022989"/>
    </source>
</evidence>
<reference evidence="8 9" key="1">
    <citation type="submission" date="2019-07" db="EMBL/GenBank/DDBJ databases">
        <authorList>
            <person name="Kim J."/>
        </authorList>
    </citation>
    <scope>NUCLEOTIDE SEQUENCE [LARGE SCALE GENOMIC DNA]</scope>
    <source>
        <strain evidence="8 9">JC52</strain>
    </source>
</reference>
<dbReference type="PANTHER" id="PTHR33406">
    <property type="entry name" value="MEMBRANE PROTEIN MJ1562-RELATED"/>
    <property type="match status" value="1"/>
</dbReference>
<evidence type="ECO:0000256" key="6">
    <source>
        <dbReference type="SAM" id="Phobius"/>
    </source>
</evidence>
<feature type="transmembrane region" description="Helical" evidence="6">
    <location>
        <begin position="537"/>
        <end position="554"/>
    </location>
</feature>
<dbReference type="EMBL" id="VNJI01000016">
    <property type="protein sequence ID" value="TVY09195.1"/>
    <property type="molecule type" value="Genomic_DNA"/>
</dbReference>
<dbReference type="GO" id="GO:0005886">
    <property type="term" value="C:plasma membrane"/>
    <property type="evidence" value="ECO:0007669"/>
    <property type="project" value="UniProtKB-SubCell"/>
</dbReference>
<keyword evidence="4 6" id="KW-1133">Transmembrane helix</keyword>
<proteinExistence type="predicted"/>
<feature type="transmembrane region" description="Helical" evidence="6">
    <location>
        <begin position="12"/>
        <end position="32"/>
    </location>
</feature>
<dbReference type="InterPro" id="IPR000731">
    <property type="entry name" value="SSD"/>
</dbReference>
<dbReference type="PROSITE" id="PS50156">
    <property type="entry name" value="SSD"/>
    <property type="match status" value="1"/>
</dbReference>
<keyword evidence="3 6" id="KW-0812">Transmembrane</keyword>
<feature type="transmembrane region" description="Helical" evidence="6">
    <location>
        <begin position="225"/>
        <end position="243"/>
    </location>
</feature>
<dbReference type="AlphaFoldDB" id="A0A559KAP6"/>
<comment type="caution">
    <text evidence="8">The sequence shown here is derived from an EMBL/GenBank/DDBJ whole genome shotgun (WGS) entry which is preliminary data.</text>
</comment>
<feature type="transmembrane region" description="Helical" evidence="6">
    <location>
        <begin position="298"/>
        <end position="324"/>
    </location>
</feature>
<feature type="transmembrane region" description="Helical" evidence="6">
    <location>
        <begin position="636"/>
        <end position="664"/>
    </location>
</feature>
<feature type="domain" description="SSD" evidence="7">
    <location>
        <begin position="195"/>
        <end position="323"/>
    </location>
</feature>
<evidence type="ECO:0000259" key="7">
    <source>
        <dbReference type="PROSITE" id="PS50156"/>
    </source>
</evidence>
<gene>
    <name evidence="8" type="ORF">FPZ49_14740</name>
</gene>
<keyword evidence="5 6" id="KW-0472">Membrane</keyword>
<feature type="transmembrane region" description="Helical" evidence="6">
    <location>
        <begin position="180"/>
        <end position="205"/>
    </location>
</feature>
<dbReference type="Pfam" id="PF03176">
    <property type="entry name" value="MMPL"/>
    <property type="match status" value="2"/>
</dbReference>
<dbReference type="Gene3D" id="1.20.1640.10">
    <property type="entry name" value="Multidrug efflux transporter AcrB transmembrane domain"/>
    <property type="match status" value="2"/>
</dbReference>
<sequence length="712" mass="79391">MGLRKLAVLSFRYPKAILVFWTMFLVLFGFYAPKLTTVLQDHGLLADGSYVKVQQILAEDFHVPKDPVILVFEKKQSVSQEQFQQYIASSMLQFKDMNGLLEVVSPLERAGMLEGDFAYALLSFRQHSYEMKPVLDEMHRRLSHHPAISVRMTGKSVVQADVNEASFKDLTQAERIGIPAAFLILWIAFGGVVSALLPIVIGVIGVTGTMGMMYLLGTRMELSNFVLNVIPMVGLALSIDYALMLVSRFREELECGPVEQALMTTMQTAGRSVMYSAAAVWLGLLGVLLIPLPMFSSVAMGAMLVLAVSVCLTLTLLPALLVVLRRAIHAESKPLSAFRTSTLWYVWPGYVLKRPIRMGLLALLLLLCCLLPLNKLEVAIPDASSLPQGKESRMAAEAYQAHFESPSEARIFIVAQGKGAHTLSKNDWLEAHTLTEQLKRDPGVLRIDSIFDRLHMSPEQLYLLAQQPRLKERYIQPFVHENRMLIQVTLEGGAASKPAMDWVRRWEREAAHQGIPILLGGEAKYQQEVFDVIFDNLHRVILFIVVSNFIVLYLAFRSVLIPLKTIAMNFLSIGAAFGLLVWIFREGHLGMEQGSIAIMIPVFIFGLVFGISMDYGVFLVSRIFERYQRTKDNHNAVLIGVASTSRIITSAAAIMVAVTVPFAFGEVAGVRQLGIGIASAILIDATVIRLILVPSLMKWLGDWNWWAPKRFK</sequence>
<feature type="transmembrane region" description="Helical" evidence="6">
    <location>
        <begin position="356"/>
        <end position="373"/>
    </location>
</feature>
<comment type="subcellular location">
    <subcellularLocation>
        <location evidence="1">Cell membrane</location>
        <topology evidence="1">Multi-pass membrane protein</topology>
    </subcellularLocation>
</comment>
<dbReference type="SUPFAM" id="SSF82866">
    <property type="entry name" value="Multidrug efflux transporter AcrB transmembrane domain"/>
    <property type="match status" value="2"/>
</dbReference>
<evidence type="ECO:0000256" key="5">
    <source>
        <dbReference type="ARBA" id="ARBA00023136"/>
    </source>
</evidence>
<evidence type="ECO:0000313" key="8">
    <source>
        <dbReference type="EMBL" id="TVY09195.1"/>
    </source>
</evidence>
<evidence type="ECO:0000256" key="1">
    <source>
        <dbReference type="ARBA" id="ARBA00004651"/>
    </source>
</evidence>
<dbReference type="PANTHER" id="PTHR33406:SF13">
    <property type="entry name" value="MEMBRANE PROTEIN YDFJ"/>
    <property type="match status" value="1"/>
</dbReference>
<keyword evidence="2" id="KW-1003">Cell membrane</keyword>
<keyword evidence="9" id="KW-1185">Reference proteome</keyword>
<evidence type="ECO:0000256" key="2">
    <source>
        <dbReference type="ARBA" id="ARBA00022475"/>
    </source>
</evidence>
<feature type="transmembrane region" description="Helical" evidence="6">
    <location>
        <begin position="596"/>
        <end position="624"/>
    </location>
</feature>
<accession>A0A559KAP6</accession>
<dbReference type="InterPro" id="IPR004869">
    <property type="entry name" value="MMPL_dom"/>
</dbReference>
<feature type="transmembrane region" description="Helical" evidence="6">
    <location>
        <begin position="670"/>
        <end position="692"/>
    </location>
</feature>